<comment type="caution">
    <text evidence="2">The sequence shown here is derived from an EMBL/GenBank/DDBJ whole genome shotgun (WGS) entry which is preliminary data.</text>
</comment>
<feature type="transmembrane region" description="Helical" evidence="1">
    <location>
        <begin position="442"/>
        <end position="464"/>
    </location>
</feature>
<keyword evidence="1" id="KW-0472">Membrane</keyword>
<feature type="transmembrane region" description="Helical" evidence="1">
    <location>
        <begin position="410"/>
        <end position="436"/>
    </location>
</feature>
<reference evidence="3" key="1">
    <citation type="journal article" date="2019" name="Int. J. Syst. Evol. Microbiol.">
        <title>The Global Catalogue of Microorganisms (GCM) 10K type strain sequencing project: providing services to taxonomists for standard genome sequencing and annotation.</title>
        <authorList>
            <consortium name="The Broad Institute Genomics Platform"/>
            <consortium name="The Broad Institute Genome Sequencing Center for Infectious Disease"/>
            <person name="Wu L."/>
            <person name="Ma J."/>
        </authorList>
    </citation>
    <scope>NUCLEOTIDE SEQUENCE [LARGE SCALE GENOMIC DNA]</scope>
    <source>
        <strain evidence="3">TISTR 1858</strain>
    </source>
</reference>
<feature type="transmembrane region" description="Helical" evidence="1">
    <location>
        <begin position="147"/>
        <end position="176"/>
    </location>
</feature>
<feature type="transmembrane region" description="Helical" evidence="1">
    <location>
        <begin position="327"/>
        <end position="348"/>
    </location>
</feature>
<sequence length="547" mass="60929">MSKTWKLIRIMLKMQYSRAGKKNSETALLIVALLFLLPLAFVYISIVQNALTVFYEALEPLGQESLIIGILLIASHVILLFVSFISILNAFYFAEDIDSFIPFPLQPYQLLLAKSAGPLIYLYGAAGLFFLPVFFTYGTVSAAPFLYYIVGILLFLLLPLIPFAIAGTLLMFIMRFVNIAKNKERSKVIAGVASFIFIILINILVRLNADVDAIMQDAAMFIQEQDGLLQWITAFYPPAYFGTMALTAETVWNGVLSFFASIALHVAAVILFIWAGQLLYIKGVRGMNTANKSTFTGAKLAKNSSVTPVWLSYIRKELRIIFRTPTFLTQCVFMSLFAPIFLIVILFMDSSSGNIGGLLNELSGKHGLLLLFIGSLLIIGSNATSITGISREGKSWHANLFLPLNPKQILFSKVATAWIINLVTILLAVVLFIFVIKIDWTLFLVWLPLVLLSSWFSSALGTFLDFTQPKLNWTDEQEVFKSRMVGLIGLVIQLGIFGILVLLLWNLDFVEGILMTAFILFVLVATGIIVMHSIINKKIKQGQHQTI</sequence>
<feature type="transmembrane region" description="Helical" evidence="1">
    <location>
        <begin position="485"/>
        <end position="507"/>
    </location>
</feature>
<feature type="transmembrane region" description="Helical" evidence="1">
    <location>
        <begin position="188"/>
        <end position="205"/>
    </location>
</feature>
<protein>
    <recommendedName>
        <fullName evidence="4">ABC transporter permease</fullName>
    </recommendedName>
</protein>
<feature type="transmembrane region" description="Helical" evidence="1">
    <location>
        <begin position="66"/>
        <end position="94"/>
    </location>
</feature>
<gene>
    <name evidence="2" type="ORF">ACFSUN_15900</name>
</gene>
<evidence type="ECO:0008006" key="4">
    <source>
        <dbReference type="Google" id="ProtNLM"/>
    </source>
</evidence>
<dbReference type="Pfam" id="PF16949">
    <property type="entry name" value="ABC_tran_2"/>
    <property type="match status" value="1"/>
</dbReference>
<proteinExistence type="predicted"/>
<keyword evidence="3" id="KW-1185">Reference proteome</keyword>
<dbReference type="EMBL" id="JBHUMX010000041">
    <property type="protein sequence ID" value="MFD2630270.1"/>
    <property type="molecule type" value="Genomic_DNA"/>
</dbReference>
<feature type="transmembrane region" description="Helical" evidence="1">
    <location>
        <begin position="513"/>
        <end position="535"/>
    </location>
</feature>
<dbReference type="InterPro" id="IPR031599">
    <property type="entry name" value="ABC_tran_2"/>
</dbReference>
<keyword evidence="1" id="KW-1133">Transmembrane helix</keyword>
<dbReference type="Proteomes" id="UP001597451">
    <property type="component" value="Unassembled WGS sequence"/>
</dbReference>
<keyword evidence="1" id="KW-0812">Transmembrane</keyword>
<organism evidence="2 3">
    <name type="scientific">Oceanobacillus kapialis</name>
    <dbReference type="NCBI Taxonomy" id="481353"/>
    <lineage>
        <taxon>Bacteria</taxon>
        <taxon>Bacillati</taxon>
        <taxon>Bacillota</taxon>
        <taxon>Bacilli</taxon>
        <taxon>Bacillales</taxon>
        <taxon>Bacillaceae</taxon>
        <taxon>Oceanobacillus</taxon>
    </lineage>
</organism>
<evidence type="ECO:0000313" key="2">
    <source>
        <dbReference type="EMBL" id="MFD2630270.1"/>
    </source>
</evidence>
<feature type="transmembrane region" description="Helical" evidence="1">
    <location>
        <begin position="368"/>
        <end position="389"/>
    </location>
</feature>
<dbReference type="RefSeq" id="WP_379563324.1">
    <property type="nucleotide sequence ID" value="NZ_CP085256.1"/>
</dbReference>
<feature type="transmembrane region" description="Helical" evidence="1">
    <location>
        <begin position="251"/>
        <end position="275"/>
    </location>
</feature>
<evidence type="ECO:0000256" key="1">
    <source>
        <dbReference type="SAM" id="Phobius"/>
    </source>
</evidence>
<feature type="transmembrane region" description="Helical" evidence="1">
    <location>
        <begin position="115"/>
        <end position="135"/>
    </location>
</feature>
<name>A0ABW5Q4B9_9BACI</name>
<evidence type="ECO:0000313" key="3">
    <source>
        <dbReference type="Proteomes" id="UP001597451"/>
    </source>
</evidence>
<accession>A0ABW5Q4B9</accession>